<evidence type="ECO:0000256" key="1">
    <source>
        <dbReference type="SAM" id="SignalP"/>
    </source>
</evidence>
<proteinExistence type="predicted"/>
<dbReference type="RefSeq" id="WP_146291922.1">
    <property type="nucleotide sequence ID" value="NZ_CP042304.1"/>
</dbReference>
<evidence type="ECO:0000313" key="2">
    <source>
        <dbReference type="EMBL" id="QDZ12678.1"/>
    </source>
</evidence>
<dbReference type="AlphaFoldDB" id="A0A5B8LWA5"/>
<keyword evidence="1" id="KW-0732">Signal</keyword>
<protein>
    <recommendedName>
        <fullName evidence="4">DUF945 domain-containing protein</fullName>
    </recommendedName>
</protein>
<gene>
    <name evidence="2" type="ORF">FPZ08_19175</name>
</gene>
<accession>A0A5B8LWA5</accession>
<feature type="chain" id="PRO_5022740488" description="DUF945 domain-containing protein" evidence="1">
    <location>
        <begin position="25"/>
        <end position="393"/>
    </location>
</feature>
<organism evidence="2 3">
    <name type="scientific">Devosia ginsengisoli</name>
    <dbReference type="NCBI Taxonomy" id="400770"/>
    <lineage>
        <taxon>Bacteria</taxon>
        <taxon>Pseudomonadati</taxon>
        <taxon>Pseudomonadota</taxon>
        <taxon>Alphaproteobacteria</taxon>
        <taxon>Hyphomicrobiales</taxon>
        <taxon>Devosiaceae</taxon>
        <taxon>Devosia</taxon>
    </lineage>
</organism>
<sequence length="393" mass="41231">MSQKQILGVLFGVSLALTGNAAFALDVDAFVRSIETAGVGGLTYLGRARAAGEAVVVDNVGVELGDTTFLLEGQFTFAGITMQPDGGYVVETISAPEIVLRDTSTRVVTARLNDFSLTGYVVPGESGSDGTFPSFAIDAGLFTWRDVPMMVVEGFSIGIEPTFANEALTGVALSAAVRGLTFNLTDFPPRSDTFAKMLVALDVDELALDLSDSIVWQDSGLVTYINHTGFGEFGASRTELVVSGLTQDKVEKYIAFMAAAEQGSPDIAQALVSALIGVVIDDASIRIDAGPLLKEVIDYLADERGDRDTVLAEAEQAGMTVIETLDVPELAAQARPALRAFLAEPSSLEARINPPAPVTLISLMVAAAVAKTGIVPLLGPTFTANEPLRPDAP</sequence>
<dbReference type="EMBL" id="CP042304">
    <property type="protein sequence ID" value="QDZ12678.1"/>
    <property type="molecule type" value="Genomic_DNA"/>
</dbReference>
<keyword evidence="3" id="KW-1185">Reference proteome</keyword>
<reference evidence="2 3" key="1">
    <citation type="submission" date="2019-07" db="EMBL/GenBank/DDBJ databases">
        <title>Full genome sequence of Devosia sp. Gsoil 520.</title>
        <authorList>
            <person name="Im W.-T."/>
        </authorList>
    </citation>
    <scope>NUCLEOTIDE SEQUENCE [LARGE SCALE GENOMIC DNA]</scope>
    <source>
        <strain evidence="2 3">Gsoil 520</strain>
    </source>
</reference>
<feature type="signal peptide" evidence="1">
    <location>
        <begin position="1"/>
        <end position="24"/>
    </location>
</feature>
<dbReference type="Proteomes" id="UP000315364">
    <property type="component" value="Chromosome"/>
</dbReference>
<evidence type="ECO:0000313" key="3">
    <source>
        <dbReference type="Proteomes" id="UP000315364"/>
    </source>
</evidence>
<name>A0A5B8LWA5_9HYPH</name>
<dbReference type="KEGG" id="dea:FPZ08_19175"/>
<evidence type="ECO:0008006" key="4">
    <source>
        <dbReference type="Google" id="ProtNLM"/>
    </source>
</evidence>